<evidence type="ECO:0000313" key="3">
    <source>
        <dbReference type="Proteomes" id="UP000467840"/>
    </source>
</evidence>
<comment type="caution">
    <text evidence="2">The sequence shown here is derived from an EMBL/GenBank/DDBJ whole genome shotgun (WGS) entry which is preliminary data.</text>
</comment>
<keyword evidence="3" id="KW-1185">Reference proteome</keyword>
<reference evidence="2 3" key="1">
    <citation type="journal article" date="2020" name="Mol. Plant">
        <title>The Chromosome-Based Rubber Tree Genome Provides New Insights into Spurge Genome Evolution and Rubber Biosynthesis.</title>
        <authorList>
            <person name="Liu J."/>
            <person name="Shi C."/>
            <person name="Shi C.C."/>
            <person name="Li W."/>
            <person name="Zhang Q.J."/>
            <person name="Zhang Y."/>
            <person name="Li K."/>
            <person name="Lu H.F."/>
            <person name="Shi C."/>
            <person name="Zhu S.T."/>
            <person name="Xiao Z.Y."/>
            <person name="Nan H."/>
            <person name="Yue Y."/>
            <person name="Zhu X.G."/>
            <person name="Wu Y."/>
            <person name="Hong X.N."/>
            <person name="Fan G.Y."/>
            <person name="Tong Y."/>
            <person name="Zhang D."/>
            <person name="Mao C.L."/>
            <person name="Liu Y.L."/>
            <person name="Hao S.J."/>
            <person name="Liu W.Q."/>
            <person name="Lv M.Q."/>
            <person name="Zhang H.B."/>
            <person name="Liu Y."/>
            <person name="Hu-Tang G.R."/>
            <person name="Wang J.P."/>
            <person name="Wang J.H."/>
            <person name="Sun Y.H."/>
            <person name="Ni S.B."/>
            <person name="Chen W.B."/>
            <person name="Zhang X.C."/>
            <person name="Jiao Y.N."/>
            <person name="Eichler E.E."/>
            <person name="Li G.H."/>
            <person name="Liu X."/>
            <person name="Gao L.Z."/>
        </authorList>
    </citation>
    <scope>NUCLEOTIDE SEQUENCE [LARGE SCALE GENOMIC DNA]</scope>
    <source>
        <strain evidence="3">cv. GT1</strain>
        <tissue evidence="2">Leaf</tissue>
    </source>
</reference>
<dbReference type="Proteomes" id="UP000467840">
    <property type="component" value="Chromosome 2"/>
</dbReference>
<evidence type="ECO:0000256" key="1">
    <source>
        <dbReference type="SAM" id="MobiDB-lite"/>
    </source>
</evidence>
<proteinExistence type="predicted"/>
<name>A0A6A6KQT1_HEVBR</name>
<dbReference type="EMBL" id="JAAGAX010000015">
    <property type="protein sequence ID" value="KAF2290874.1"/>
    <property type="molecule type" value="Genomic_DNA"/>
</dbReference>
<accession>A0A6A6KQT1</accession>
<dbReference type="AlphaFoldDB" id="A0A6A6KQT1"/>
<sequence>MVRYRARLEAMARKRIRLRLRQRREGGRAKRINGLSKIGRLRLLMYTGGQGQGTGCLSCSAILENPDLLTDGPASDIAIYCTLEAIDRTGTSIFKFLIYRIPSIQSDHLWMGFHSQIGFGESNQLNKCCCLRASSESPVPCMEVKKCRIRLVYNQNKTEYNLMARESSHPCDNLGLVNQVLDKPMVMDERSKLERRHHDSNMAGPSKSGSFDLKRSHSLNV</sequence>
<evidence type="ECO:0000313" key="2">
    <source>
        <dbReference type="EMBL" id="KAF2290874.1"/>
    </source>
</evidence>
<feature type="region of interest" description="Disordered" evidence="1">
    <location>
        <begin position="192"/>
        <end position="221"/>
    </location>
</feature>
<gene>
    <name evidence="2" type="ORF">GH714_016059</name>
</gene>
<protein>
    <submittedName>
        <fullName evidence="2">Uncharacterized protein</fullName>
    </submittedName>
</protein>
<organism evidence="2 3">
    <name type="scientific">Hevea brasiliensis</name>
    <name type="common">Para rubber tree</name>
    <name type="synonym">Siphonia brasiliensis</name>
    <dbReference type="NCBI Taxonomy" id="3981"/>
    <lineage>
        <taxon>Eukaryota</taxon>
        <taxon>Viridiplantae</taxon>
        <taxon>Streptophyta</taxon>
        <taxon>Embryophyta</taxon>
        <taxon>Tracheophyta</taxon>
        <taxon>Spermatophyta</taxon>
        <taxon>Magnoliopsida</taxon>
        <taxon>eudicotyledons</taxon>
        <taxon>Gunneridae</taxon>
        <taxon>Pentapetalae</taxon>
        <taxon>rosids</taxon>
        <taxon>fabids</taxon>
        <taxon>Malpighiales</taxon>
        <taxon>Euphorbiaceae</taxon>
        <taxon>Crotonoideae</taxon>
        <taxon>Micrandreae</taxon>
        <taxon>Hevea</taxon>
    </lineage>
</organism>